<dbReference type="Pfam" id="PF25944">
    <property type="entry name" value="Beta-barrel_RND"/>
    <property type="match status" value="1"/>
</dbReference>
<dbReference type="Gene3D" id="1.10.287.470">
    <property type="entry name" value="Helix hairpin bin"/>
    <property type="match status" value="1"/>
</dbReference>
<organism evidence="8 9">
    <name type="scientific">Hymenobacter polaris</name>
    <dbReference type="NCBI Taxonomy" id="2682546"/>
    <lineage>
        <taxon>Bacteria</taxon>
        <taxon>Pseudomonadati</taxon>
        <taxon>Bacteroidota</taxon>
        <taxon>Cytophagia</taxon>
        <taxon>Cytophagales</taxon>
        <taxon>Hymenobacteraceae</taxon>
        <taxon>Hymenobacter</taxon>
    </lineage>
</organism>
<evidence type="ECO:0000256" key="2">
    <source>
        <dbReference type="ARBA" id="ARBA00022448"/>
    </source>
</evidence>
<dbReference type="InterPro" id="IPR058625">
    <property type="entry name" value="MdtA-like_BSH"/>
</dbReference>
<keyword evidence="2" id="KW-0813">Transport</keyword>
<dbReference type="PANTHER" id="PTHR30158">
    <property type="entry name" value="ACRA/E-RELATED COMPONENT OF DRUG EFFLUX TRANSPORTER"/>
    <property type="match status" value="1"/>
</dbReference>
<dbReference type="SUPFAM" id="SSF111369">
    <property type="entry name" value="HlyD-like secretion proteins"/>
    <property type="match status" value="1"/>
</dbReference>
<comment type="similarity">
    <text evidence="1">Belongs to the membrane fusion protein (MFP) (TC 8.A.1) family.</text>
</comment>
<evidence type="ECO:0000259" key="4">
    <source>
        <dbReference type="Pfam" id="PF25876"/>
    </source>
</evidence>
<dbReference type="FunFam" id="2.40.420.20:FF:000006">
    <property type="entry name" value="RND family efflux transporter MFP subunit"/>
    <property type="match status" value="1"/>
</dbReference>
<dbReference type="GO" id="GO:0046677">
    <property type="term" value="P:response to antibiotic"/>
    <property type="evidence" value="ECO:0007669"/>
    <property type="project" value="TreeGrafter"/>
</dbReference>
<evidence type="ECO:0000259" key="6">
    <source>
        <dbReference type="Pfam" id="PF25944"/>
    </source>
</evidence>
<dbReference type="GO" id="GO:0022857">
    <property type="term" value="F:transmembrane transporter activity"/>
    <property type="evidence" value="ECO:0007669"/>
    <property type="project" value="InterPro"/>
</dbReference>
<dbReference type="InterPro" id="IPR058624">
    <property type="entry name" value="MdtA-like_HH"/>
</dbReference>
<feature type="domain" description="YknX-like C-terminal permuted SH3-like" evidence="7">
    <location>
        <begin position="300"/>
        <end position="367"/>
    </location>
</feature>
<evidence type="ECO:0000313" key="9">
    <source>
        <dbReference type="Proteomes" id="UP000559626"/>
    </source>
</evidence>
<keyword evidence="9" id="KW-1185">Reference proteome</keyword>
<proteinExistence type="inferred from homology"/>
<comment type="caution">
    <text evidence="8">The sequence shown here is derived from an EMBL/GenBank/DDBJ whole genome shotgun (WGS) entry which is preliminary data.</text>
</comment>
<evidence type="ECO:0000256" key="3">
    <source>
        <dbReference type="SAM" id="Coils"/>
    </source>
</evidence>
<dbReference type="InterPro" id="IPR058637">
    <property type="entry name" value="YknX-like_C"/>
</dbReference>
<keyword evidence="3" id="KW-0175">Coiled coil</keyword>
<dbReference type="Pfam" id="PF25989">
    <property type="entry name" value="YknX_C"/>
    <property type="match status" value="1"/>
</dbReference>
<dbReference type="EMBL" id="JABBGH010000001">
    <property type="protein sequence ID" value="NML64054.1"/>
    <property type="molecule type" value="Genomic_DNA"/>
</dbReference>
<name>A0A7Y0AB25_9BACT</name>
<sequence>MTTKYLALCATLALGAGAGCGKKDDQKQNAAPPPTPVSVVTAHVADAVYYDQYPATAVALKSVELRPQVSGYITALNFQEGDLVPAGKVLYEIDKRQYEAAYQQALANLRSAQASAQNAQVNKGRYQRLLEEDAVARQLAENAVTTASTAGSQVAAAQAALNIAKTNLSFATIRAPFAGRIGISQVRLGQPVSAGSTLLNTISTETPIGVDFAVNQQDIVRFEKLQNQGRRATADSTIRFIMPGGQPYNQPGSIAVIGRGVDPQTGTITVRAEFANPQRRLKDGLSGVVKVLNTQSGNRLVIPNKAIIEQMGENFVYVARGDSAQQQKVQLGPRLRDDIVILSGLKDGEKVIIDGVQKLRDGAKIQVSAPGTMPAAAPTAGGAGK</sequence>
<evidence type="ECO:0000259" key="5">
    <source>
        <dbReference type="Pfam" id="PF25917"/>
    </source>
</evidence>
<evidence type="ECO:0000313" key="8">
    <source>
        <dbReference type="EMBL" id="NML64054.1"/>
    </source>
</evidence>
<gene>
    <name evidence="8" type="ORF">HHL22_02445</name>
</gene>
<protein>
    <submittedName>
        <fullName evidence="8">Efflux RND transporter periplasmic adaptor subunit</fullName>
    </submittedName>
</protein>
<accession>A0A7Y0AB25</accession>
<dbReference type="InterPro" id="IPR058626">
    <property type="entry name" value="MdtA-like_b-barrel"/>
</dbReference>
<dbReference type="Pfam" id="PF25876">
    <property type="entry name" value="HH_MFP_RND"/>
    <property type="match status" value="1"/>
</dbReference>
<dbReference type="RefSeq" id="WP_169529379.1">
    <property type="nucleotide sequence ID" value="NZ_JABBGH010000001.1"/>
</dbReference>
<feature type="domain" description="Multidrug resistance protein MdtA-like beta-barrel" evidence="6">
    <location>
        <begin position="207"/>
        <end position="282"/>
    </location>
</feature>
<reference evidence="8 9" key="1">
    <citation type="submission" date="2020-04" db="EMBL/GenBank/DDBJ databases">
        <title>Hymenobacter polaris sp. nov., isolated from Arctic soil.</title>
        <authorList>
            <person name="Dahal R.H."/>
        </authorList>
    </citation>
    <scope>NUCLEOTIDE SEQUENCE [LARGE SCALE GENOMIC DNA]</scope>
    <source>
        <strain evidence="8 9">RP-2-7</strain>
    </source>
</reference>
<dbReference type="Gene3D" id="2.40.30.170">
    <property type="match status" value="1"/>
</dbReference>
<dbReference type="Pfam" id="PF25917">
    <property type="entry name" value="BSH_RND"/>
    <property type="match status" value="1"/>
</dbReference>
<dbReference type="NCBIfam" id="TIGR01730">
    <property type="entry name" value="RND_mfp"/>
    <property type="match status" value="1"/>
</dbReference>
<dbReference type="GO" id="GO:0005886">
    <property type="term" value="C:plasma membrane"/>
    <property type="evidence" value="ECO:0007669"/>
    <property type="project" value="TreeGrafter"/>
</dbReference>
<dbReference type="InterPro" id="IPR006143">
    <property type="entry name" value="RND_pump_MFP"/>
</dbReference>
<feature type="domain" description="Multidrug resistance protein MdtA-like barrel-sandwich hybrid" evidence="5">
    <location>
        <begin position="62"/>
        <end position="200"/>
    </location>
</feature>
<dbReference type="Gene3D" id="2.40.50.100">
    <property type="match status" value="1"/>
</dbReference>
<feature type="domain" description="Multidrug resistance protein MdtA-like alpha-helical hairpin" evidence="4">
    <location>
        <begin position="102"/>
        <end position="170"/>
    </location>
</feature>
<dbReference type="Gene3D" id="2.40.420.20">
    <property type="match status" value="1"/>
</dbReference>
<feature type="coiled-coil region" evidence="3">
    <location>
        <begin position="95"/>
        <end position="122"/>
    </location>
</feature>
<dbReference type="PROSITE" id="PS51257">
    <property type="entry name" value="PROKAR_LIPOPROTEIN"/>
    <property type="match status" value="1"/>
</dbReference>
<evidence type="ECO:0000259" key="7">
    <source>
        <dbReference type="Pfam" id="PF25989"/>
    </source>
</evidence>
<dbReference type="Proteomes" id="UP000559626">
    <property type="component" value="Unassembled WGS sequence"/>
</dbReference>
<dbReference type="AlphaFoldDB" id="A0A7Y0AB25"/>
<dbReference type="GO" id="GO:0030313">
    <property type="term" value="C:cell envelope"/>
    <property type="evidence" value="ECO:0007669"/>
    <property type="project" value="UniProtKB-SubCell"/>
</dbReference>
<evidence type="ECO:0000256" key="1">
    <source>
        <dbReference type="ARBA" id="ARBA00009477"/>
    </source>
</evidence>